<comment type="caution">
    <text evidence="1">The sequence shown here is derived from an EMBL/GenBank/DDBJ whole genome shotgun (WGS) entry which is preliminary data.</text>
</comment>
<gene>
    <name evidence="1" type="ORF">AVEN_191155_1</name>
</gene>
<reference evidence="1 2" key="1">
    <citation type="journal article" date="2019" name="Sci. Rep.">
        <title>Orb-weaving spider Araneus ventricosus genome elucidates the spidroin gene catalogue.</title>
        <authorList>
            <person name="Kono N."/>
            <person name="Nakamura H."/>
            <person name="Ohtoshi R."/>
            <person name="Moran D.A.P."/>
            <person name="Shinohara A."/>
            <person name="Yoshida Y."/>
            <person name="Fujiwara M."/>
            <person name="Mori M."/>
            <person name="Tomita M."/>
            <person name="Arakawa K."/>
        </authorList>
    </citation>
    <scope>NUCLEOTIDE SEQUENCE [LARGE SCALE GENOMIC DNA]</scope>
</reference>
<dbReference type="AlphaFoldDB" id="A0A4Y2AXW8"/>
<dbReference type="Proteomes" id="UP000499080">
    <property type="component" value="Unassembled WGS sequence"/>
</dbReference>
<proteinExistence type="predicted"/>
<keyword evidence="2" id="KW-1185">Reference proteome</keyword>
<protein>
    <submittedName>
        <fullName evidence="1">Uncharacterized protein</fullName>
    </submittedName>
</protein>
<name>A0A4Y2AXW8_ARAVE</name>
<organism evidence="1 2">
    <name type="scientific">Araneus ventricosus</name>
    <name type="common">Orbweaver spider</name>
    <name type="synonym">Epeira ventricosa</name>
    <dbReference type="NCBI Taxonomy" id="182803"/>
    <lineage>
        <taxon>Eukaryota</taxon>
        <taxon>Metazoa</taxon>
        <taxon>Ecdysozoa</taxon>
        <taxon>Arthropoda</taxon>
        <taxon>Chelicerata</taxon>
        <taxon>Arachnida</taxon>
        <taxon>Araneae</taxon>
        <taxon>Araneomorphae</taxon>
        <taxon>Entelegynae</taxon>
        <taxon>Araneoidea</taxon>
        <taxon>Araneidae</taxon>
        <taxon>Araneus</taxon>
    </lineage>
</organism>
<evidence type="ECO:0000313" key="2">
    <source>
        <dbReference type="Proteomes" id="UP000499080"/>
    </source>
</evidence>
<sequence length="112" mass="12285">MVSLSIFNTGFSHLNKRLFRVLLLSGGYGQAKISLSERPYAYSFGFKSGKHAGQSFRAIVYPHYQAAPTEYESCAVQSNIITEKTYVNNNDGNASEKRKLVGNSVSINATIG</sequence>
<accession>A0A4Y2AXW8</accession>
<evidence type="ECO:0000313" key="1">
    <source>
        <dbReference type="EMBL" id="GBL84710.1"/>
    </source>
</evidence>
<dbReference type="EMBL" id="BGPR01000038">
    <property type="protein sequence ID" value="GBL84710.1"/>
    <property type="molecule type" value="Genomic_DNA"/>
</dbReference>